<protein>
    <submittedName>
        <fullName evidence="1">Uncharacterized protein</fullName>
    </submittedName>
</protein>
<name>A0A059AG58_EUCGR</name>
<reference evidence="1" key="1">
    <citation type="submission" date="2013-07" db="EMBL/GenBank/DDBJ databases">
        <title>The genome of Eucalyptus grandis.</title>
        <authorList>
            <person name="Schmutz J."/>
            <person name="Hayes R."/>
            <person name="Myburg A."/>
            <person name="Tuskan G."/>
            <person name="Grattapaglia D."/>
            <person name="Rokhsar D.S."/>
        </authorList>
    </citation>
    <scope>NUCLEOTIDE SEQUENCE</scope>
    <source>
        <tissue evidence="1">Leaf extractions</tissue>
    </source>
</reference>
<evidence type="ECO:0000313" key="1">
    <source>
        <dbReference type="EMBL" id="KCW52823.1"/>
    </source>
</evidence>
<accession>A0A059AG58</accession>
<proteinExistence type="predicted"/>
<dbReference type="AlphaFoldDB" id="A0A059AG58"/>
<gene>
    <name evidence="1" type="ORF">EUGRSUZ_J02156</name>
</gene>
<dbReference type="InParanoid" id="A0A059AG58"/>
<organism evidence="1">
    <name type="scientific">Eucalyptus grandis</name>
    <name type="common">Flooded gum</name>
    <dbReference type="NCBI Taxonomy" id="71139"/>
    <lineage>
        <taxon>Eukaryota</taxon>
        <taxon>Viridiplantae</taxon>
        <taxon>Streptophyta</taxon>
        <taxon>Embryophyta</taxon>
        <taxon>Tracheophyta</taxon>
        <taxon>Spermatophyta</taxon>
        <taxon>Magnoliopsida</taxon>
        <taxon>eudicotyledons</taxon>
        <taxon>Gunneridae</taxon>
        <taxon>Pentapetalae</taxon>
        <taxon>rosids</taxon>
        <taxon>malvids</taxon>
        <taxon>Myrtales</taxon>
        <taxon>Myrtaceae</taxon>
        <taxon>Myrtoideae</taxon>
        <taxon>Eucalypteae</taxon>
        <taxon>Eucalyptus</taxon>
    </lineage>
</organism>
<sequence length="89" mass="10418">MQSLRTSLYRTKRTLPERQSEWRSWVTVGFMGVISTRENGNFGNERDLEKRRRPQTCRGMEQRPLFSSRVGAFHVRLDRNSTASEVLGD</sequence>
<dbReference type="Gramene" id="KCW52823">
    <property type="protein sequence ID" value="KCW52823"/>
    <property type="gene ID" value="EUGRSUZ_J02156"/>
</dbReference>
<dbReference type="EMBL" id="KK198762">
    <property type="protein sequence ID" value="KCW52823.1"/>
    <property type="molecule type" value="Genomic_DNA"/>
</dbReference>